<feature type="compositionally biased region" description="Polar residues" evidence="1">
    <location>
        <begin position="1"/>
        <end position="13"/>
    </location>
</feature>
<dbReference type="AlphaFoldDB" id="A0A814FWV7"/>
<feature type="compositionally biased region" description="Low complexity" evidence="1">
    <location>
        <begin position="150"/>
        <end position="162"/>
    </location>
</feature>
<proteinExistence type="predicted"/>
<feature type="region of interest" description="Disordered" evidence="1">
    <location>
        <begin position="1"/>
        <end position="25"/>
    </location>
</feature>
<dbReference type="Proteomes" id="UP000663855">
    <property type="component" value="Unassembled WGS sequence"/>
</dbReference>
<dbReference type="EMBL" id="CAJNOV010000113">
    <property type="protein sequence ID" value="CAF0988678.1"/>
    <property type="molecule type" value="Genomic_DNA"/>
</dbReference>
<evidence type="ECO:0000313" key="2">
    <source>
        <dbReference type="EMBL" id="CAF0988678.1"/>
    </source>
</evidence>
<gene>
    <name evidence="3" type="ORF">BYL167_LOCUS60072</name>
    <name evidence="2" type="ORF">CJN711_LOCUS1738</name>
</gene>
<name>A0A814FWV7_9BILA</name>
<evidence type="ECO:0000256" key="1">
    <source>
        <dbReference type="SAM" id="MobiDB-lite"/>
    </source>
</evidence>
<protein>
    <submittedName>
        <fullName evidence="2">Uncharacterized protein</fullName>
    </submittedName>
</protein>
<feature type="region of interest" description="Disordered" evidence="1">
    <location>
        <begin position="69"/>
        <end position="173"/>
    </location>
</feature>
<evidence type="ECO:0000313" key="4">
    <source>
        <dbReference type="Proteomes" id="UP000663855"/>
    </source>
</evidence>
<dbReference type="EMBL" id="CAJOBH010229807">
    <property type="protein sequence ID" value="CAF5067100.1"/>
    <property type="molecule type" value="Genomic_DNA"/>
</dbReference>
<evidence type="ECO:0000313" key="3">
    <source>
        <dbReference type="EMBL" id="CAF5067100.1"/>
    </source>
</evidence>
<reference evidence="2" key="1">
    <citation type="submission" date="2021-02" db="EMBL/GenBank/DDBJ databases">
        <authorList>
            <person name="Nowell W R."/>
        </authorList>
    </citation>
    <scope>NUCLEOTIDE SEQUENCE</scope>
</reference>
<accession>A0A814FWV7</accession>
<organism evidence="2 4">
    <name type="scientific">Rotaria magnacalcarata</name>
    <dbReference type="NCBI Taxonomy" id="392030"/>
    <lineage>
        <taxon>Eukaryota</taxon>
        <taxon>Metazoa</taxon>
        <taxon>Spiralia</taxon>
        <taxon>Gnathifera</taxon>
        <taxon>Rotifera</taxon>
        <taxon>Eurotatoria</taxon>
        <taxon>Bdelloidea</taxon>
        <taxon>Philodinida</taxon>
        <taxon>Philodinidae</taxon>
        <taxon>Rotaria</taxon>
    </lineage>
</organism>
<comment type="caution">
    <text evidence="2">The sequence shown here is derived from an EMBL/GenBank/DDBJ whole genome shotgun (WGS) entry which is preliminary data.</text>
</comment>
<dbReference type="Proteomes" id="UP000681967">
    <property type="component" value="Unassembled WGS sequence"/>
</dbReference>
<sequence length="173" mass="19961">MAANRSRSPTSANKTRRLGENTLKNSIKQNLRIQSAPPLSIQHFVRYAYGVSLGEKEWKPPGKYCPPPFRSHFSPEIRKQPNRSEPVWHQPGSYQDKRPKSFSPAKKREKTIQEPTWCPPGKNREKPVPHFDPPNLRWSLQEILRSMPNTRSQSLRTSSSMSILPKKTKPQPK</sequence>